<evidence type="ECO:0000313" key="1">
    <source>
        <dbReference type="EMBL" id="JAH42362.1"/>
    </source>
</evidence>
<dbReference type="AlphaFoldDB" id="A0A0E9SMB4"/>
<organism evidence="1">
    <name type="scientific">Anguilla anguilla</name>
    <name type="common">European freshwater eel</name>
    <name type="synonym">Muraena anguilla</name>
    <dbReference type="NCBI Taxonomy" id="7936"/>
    <lineage>
        <taxon>Eukaryota</taxon>
        <taxon>Metazoa</taxon>
        <taxon>Chordata</taxon>
        <taxon>Craniata</taxon>
        <taxon>Vertebrata</taxon>
        <taxon>Euteleostomi</taxon>
        <taxon>Actinopterygii</taxon>
        <taxon>Neopterygii</taxon>
        <taxon>Teleostei</taxon>
        <taxon>Anguilliformes</taxon>
        <taxon>Anguillidae</taxon>
        <taxon>Anguilla</taxon>
    </lineage>
</organism>
<reference evidence="1" key="2">
    <citation type="journal article" date="2015" name="Fish Shellfish Immunol.">
        <title>Early steps in the European eel (Anguilla anguilla)-Vibrio vulnificus interaction in the gills: Role of the RtxA13 toxin.</title>
        <authorList>
            <person name="Callol A."/>
            <person name="Pajuelo D."/>
            <person name="Ebbesson L."/>
            <person name="Teles M."/>
            <person name="MacKenzie S."/>
            <person name="Amaro C."/>
        </authorList>
    </citation>
    <scope>NUCLEOTIDE SEQUENCE</scope>
</reference>
<sequence length="62" mass="7363">MINKARHRLTAVTNGIAWRWGGIKDIQIYRNTLISEHQSIPSGNFWSTVYYYKYISTLRMIK</sequence>
<proteinExistence type="predicted"/>
<name>A0A0E9SMB4_ANGAN</name>
<accession>A0A0E9SMB4</accession>
<protein>
    <submittedName>
        <fullName evidence="1">Uncharacterized protein</fullName>
    </submittedName>
</protein>
<reference evidence="1" key="1">
    <citation type="submission" date="2014-11" db="EMBL/GenBank/DDBJ databases">
        <authorList>
            <person name="Amaro Gonzalez C."/>
        </authorList>
    </citation>
    <scope>NUCLEOTIDE SEQUENCE</scope>
</reference>
<dbReference type="EMBL" id="GBXM01066215">
    <property type="protein sequence ID" value="JAH42362.1"/>
    <property type="molecule type" value="Transcribed_RNA"/>
</dbReference>